<keyword evidence="5" id="KW-0732">Signal</keyword>
<feature type="binding site" evidence="3">
    <location>
        <position position="68"/>
    </location>
    <ligand>
        <name>Cu cation</name>
        <dbReference type="ChEBI" id="CHEBI:23378"/>
    </ligand>
</feature>
<dbReference type="SUPFAM" id="SSF52833">
    <property type="entry name" value="Thioredoxin-like"/>
    <property type="match status" value="1"/>
</dbReference>
<proteinExistence type="inferred from homology"/>
<dbReference type="Pfam" id="PF02630">
    <property type="entry name" value="SCO1-SenC"/>
    <property type="match status" value="1"/>
</dbReference>
<keyword evidence="4" id="KW-1015">Disulfide bond</keyword>
<dbReference type="STRING" id="1471761.B0W44_06200"/>
<feature type="disulfide bond" description="Redox-active" evidence="4">
    <location>
        <begin position="68"/>
        <end position="72"/>
    </location>
</feature>
<comment type="similarity">
    <text evidence="1">Belongs to the SCO1/2 family.</text>
</comment>
<evidence type="ECO:0000313" key="8">
    <source>
        <dbReference type="Proteomes" id="UP000188603"/>
    </source>
</evidence>
<keyword evidence="8" id="KW-1185">Reference proteome</keyword>
<accession>A0A1U9KBK6</accession>
<keyword evidence="2 3" id="KW-0186">Copper</keyword>
<keyword evidence="3" id="KW-0479">Metal-binding</keyword>
<dbReference type="PANTHER" id="PTHR12151:SF25">
    <property type="entry name" value="LINALOOL DEHYDRATASE_ISOMERASE DOMAIN-CONTAINING PROTEIN"/>
    <property type="match status" value="1"/>
</dbReference>
<dbReference type="Proteomes" id="UP000188603">
    <property type="component" value="Chromosome"/>
</dbReference>
<evidence type="ECO:0000256" key="5">
    <source>
        <dbReference type="SAM" id="SignalP"/>
    </source>
</evidence>
<reference evidence="7 8" key="1">
    <citation type="journal article" date="2015" name="Int. J. Syst. Evol. Microbiol.">
        <title>Novibacillus thermophilus gen. nov., sp. nov., a Gram-staining-negative and moderately thermophilic member of the family Thermoactinomycetaceae.</title>
        <authorList>
            <person name="Yang G."/>
            <person name="Chen J."/>
            <person name="Zhou S."/>
        </authorList>
    </citation>
    <scope>NUCLEOTIDE SEQUENCE [LARGE SCALE GENOMIC DNA]</scope>
    <source>
        <strain evidence="7 8">SG-1</strain>
    </source>
</reference>
<dbReference type="InterPro" id="IPR013766">
    <property type="entry name" value="Thioredoxin_domain"/>
</dbReference>
<evidence type="ECO:0000313" key="7">
    <source>
        <dbReference type="EMBL" id="AQS57424.1"/>
    </source>
</evidence>
<gene>
    <name evidence="7" type="ORF">B0W44_06200</name>
</gene>
<sequence>MFLAFTVTVVLLLSACGTGGGGPLSSAQSDTLNWEVQDFTFTNQDGESVSLEDLKGDVWLANFIFTNCRTVCPPMTANMAQIQQAMKEEGLNIPIVSFSVDPENDSPEALKEYGGNVGADFTNWHFLTGYEFEDIQQLSQESFKALVEPEPDSDQIMHGTSFYLVNQSGSVVQKYNGLEPPVEEIIDDIKALR</sequence>
<organism evidence="7 8">
    <name type="scientific">Novibacillus thermophilus</name>
    <dbReference type="NCBI Taxonomy" id="1471761"/>
    <lineage>
        <taxon>Bacteria</taxon>
        <taxon>Bacillati</taxon>
        <taxon>Bacillota</taxon>
        <taxon>Bacilli</taxon>
        <taxon>Bacillales</taxon>
        <taxon>Thermoactinomycetaceae</taxon>
        <taxon>Novibacillus</taxon>
    </lineage>
</organism>
<feature type="binding site" evidence="3">
    <location>
        <position position="158"/>
    </location>
    <ligand>
        <name>Cu cation</name>
        <dbReference type="ChEBI" id="CHEBI:23378"/>
    </ligand>
</feature>
<dbReference type="PROSITE" id="PS51352">
    <property type="entry name" value="THIOREDOXIN_2"/>
    <property type="match status" value="1"/>
</dbReference>
<dbReference type="InterPro" id="IPR003782">
    <property type="entry name" value="SCO1/SenC"/>
</dbReference>
<feature type="chain" id="PRO_5038421427" description="Thioredoxin domain-containing protein" evidence="5">
    <location>
        <begin position="21"/>
        <end position="193"/>
    </location>
</feature>
<evidence type="ECO:0000256" key="3">
    <source>
        <dbReference type="PIRSR" id="PIRSR603782-1"/>
    </source>
</evidence>
<dbReference type="AlphaFoldDB" id="A0A1U9KBK6"/>
<evidence type="ECO:0000256" key="4">
    <source>
        <dbReference type="PIRSR" id="PIRSR603782-2"/>
    </source>
</evidence>
<evidence type="ECO:0000259" key="6">
    <source>
        <dbReference type="PROSITE" id="PS51352"/>
    </source>
</evidence>
<dbReference type="EMBL" id="CP019699">
    <property type="protein sequence ID" value="AQS57424.1"/>
    <property type="molecule type" value="Genomic_DNA"/>
</dbReference>
<feature type="binding site" evidence="3">
    <location>
        <position position="72"/>
    </location>
    <ligand>
        <name>Cu cation</name>
        <dbReference type="ChEBI" id="CHEBI:23378"/>
    </ligand>
</feature>
<dbReference type="InterPro" id="IPR036249">
    <property type="entry name" value="Thioredoxin-like_sf"/>
</dbReference>
<evidence type="ECO:0000256" key="1">
    <source>
        <dbReference type="ARBA" id="ARBA00010996"/>
    </source>
</evidence>
<name>A0A1U9KBK6_9BACL</name>
<protein>
    <recommendedName>
        <fullName evidence="6">Thioredoxin domain-containing protein</fullName>
    </recommendedName>
</protein>
<dbReference type="PANTHER" id="PTHR12151">
    <property type="entry name" value="ELECTRON TRANSPORT PROTIN SCO1/SENC FAMILY MEMBER"/>
    <property type="match status" value="1"/>
</dbReference>
<dbReference type="KEGG" id="ntr:B0W44_06200"/>
<feature type="domain" description="Thioredoxin" evidence="6">
    <location>
        <begin position="30"/>
        <end position="193"/>
    </location>
</feature>
<dbReference type="GO" id="GO:0046872">
    <property type="term" value="F:metal ion binding"/>
    <property type="evidence" value="ECO:0007669"/>
    <property type="project" value="UniProtKB-KW"/>
</dbReference>
<feature type="signal peptide" evidence="5">
    <location>
        <begin position="1"/>
        <end position="20"/>
    </location>
</feature>
<dbReference type="Gene3D" id="3.40.30.10">
    <property type="entry name" value="Glutaredoxin"/>
    <property type="match status" value="1"/>
</dbReference>
<evidence type="ECO:0000256" key="2">
    <source>
        <dbReference type="ARBA" id="ARBA00023008"/>
    </source>
</evidence>
<dbReference type="CDD" id="cd02968">
    <property type="entry name" value="SCO"/>
    <property type="match status" value="1"/>
</dbReference>